<reference evidence="8 9" key="1">
    <citation type="journal article" date="2019" name="Nat. Microbiol.">
        <title>Mediterranean grassland soil C-N compound turnover is dependent on rainfall and depth, and is mediated by genomically divergent microorganisms.</title>
        <authorList>
            <person name="Diamond S."/>
            <person name="Andeer P.F."/>
            <person name="Li Z."/>
            <person name="Crits-Christoph A."/>
            <person name="Burstein D."/>
            <person name="Anantharaman K."/>
            <person name="Lane K.R."/>
            <person name="Thomas B.C."/>
            <person name="Pan C."/>
            <person name="Northen T.R."/>
            <person name="Banfield J.F."/>
        </authorList>
    </citation>
    <scope>NUCLEOTIDE SEQUENCE [LARGE SCALE GENOMIC DNA]</scope>
    <source>
        <strain evidence="8">WS_4</strain>
    </source>
</reference>
<dbReference type="GO" id="GO:0016020">
    <property type="term" value="C:membrane"/>
    <property type="evidence" value="ECO:0007669"/>
    <property type="project" value="InterPro"/>
</dbReference>
<dbReference type="Pfam" id="PF05345">
    <property type="entry name" value="He_PIG"/>
    <property type="match status" value="1"/>
</dbReference>
<dbReference type="Gene3D" id="2.60.40.10">
    <property type="entry name" value="Immunoglobulins"/>
    <property type="match status" value="3"/>
</dbReference>
<keyword evidence="3" id="KW-0963">Cytoplasm</keyword>
<dbReference type="Pfam" id="PF18911">
    <property type="entry name" value="PKD_4"/>
    <property type="match status" value="1"/>
</dbReference>
<dbReference type="InterPro" id="IPR015919">
    <property type="entry name" value="Cadherin-like_sf"/>
</dbReference>
<dbReference type="InterPro" id="IPR053879">
    <property type="entry name" value="HYDIN_VesB_CFA65-like_Ig"/>
</dbReference>
<dbReference type="InterPro" id="IPR013783">
    <property type="entry name" value="Ig-like_fold"/>
</dbReference>
<gene>
    <name evidence="8" type="ORF">E6K74_07085</name>
</gene>
<evidence type="ECO:0000256" key="1">
    <source>
        <dbReference type="ARBA" id="ARBA00004138"/>
    </source>
</evidence>
<evidence type="ECO:0000313" key="8">
    <source>
        <dbReference type="EMBL" id="TMQ54129.1"/>
    </source>
</evidence>
<dbReference type="Proteomes" id="UP000319829">
    <property type="component" value="Unassembled WGS sequence"/>
</dbReference>
<feature type="domain" description="PKD" evidence="7">
    <location>
        <begin position="240"/>
        <end position="318"/>
    </location>
</feature>
<dbReference type="SUPFAM" id="SSF49299">
    <property type="entry name" value="PKD domain"/>
    <property type="match status" value="1"/>
</dbReference>
<dbReference type="InterPro" id="IPR035986">
    <property type="entry name" value="PKD_dom_sf"/>
</dbReference>
<evidence type="ECO:0000256" key="6">
    <source>
        <dbReference type="SAM" id="SignalP"/>
    </source>
</evidence>
<sequence length="545" mass="56056">MDVMRRRVPRVTLFSIVALGLFALPPGQATAGLAVRASAVSGPAIGVSPTSHDFGRVNVGSGSATFDFTISNTGDADLHISGLTHSNAAAGFTADAGVLPATIAPGGSRTLSSSFVPVGSGPQSDNLALVSDASSGFFTIVLGGVANNAPVFNPALAPTYSAVAFVPFTLTATADDPEGDELSWSITGLPLGATFDGSTGTMDWPNPGPAGSHPMTISVSDGLATSSASFTITVTADNSPPTANPGGPYNGLTGIPVPLSGSASSDPDAGQTLSFAWDLGDGSLGTGATLNHTYTAPGNYIVSLTVTDNGSPPLSRTAFTSASITNFIAVTIVRNHPDAILKTTGNRQELFGMESSSWPLTDINPSTIKMSTTYPNAGTVSDIANTDAKALKIADINGNGYYDLDVHFKRSAIRELLLHVPNGATVELVFTAKTIIDRAPVRGSINVVKAGASQVISAASPNPIRRDGTTISYSVLEGGPVSIRIFSAGGKLVRTLKEREYMTAGTHEARWDGIDDHGERVGSGIYFVRTVVLDEASVSKLVVMK</sequence>
<dbReference type="Pfam" id="PF22544">
    <property type="entry name" value="HYDIN_VesB_CFA65-like_Ig"/>
    <property type="match status" value="1"/>
</dbReference>
<dbReference type="Gene3D" id="2.60.40.4070">
    <property type="match status" value="1"/>
</dbReference>
<evidence type="ECO:0000259" key="7">
    <source>
        <dbReference type="PROSITE" id="PS50093"/>
    </source>
</evidence>
<keyword evidence="5" id="KW-0966">Cell projection</keyword>
<feature type="signal peptide" evidence="6">
    <location>
        <begin position="1"/>
        <end position="31"/>
    </location>
</feature>
<evidence type="ECO:0000256" key="5">
    <source>
        <dbReference type="ARBA" id="ARBA00023273"/>
    </source>
</evidence>
<dbReference type="InterPro" id="IPR022409">
    <property type="entry name" value="PKD/Chitinase_dom"/>
</dbReference>
<accession>A0A538SRY0</accession>
<comment type="subcellular location">
    <subcellularLocation>
        <location evidence="1">Cell projection</location>
        <location evidence="1">Cilium</location>
    </subcellularLocation>
    <subcellularLocation>
        <location evidence="2">Cytoplasm</location>
    </subcellularLocation>
</comment>
<organism evidence="8 9">
    <name type="scientific">Eiseniibacteriota bacterium</name>
    <dbReference type="NCBI Taxonomy" id="2212470"/>
    <lineage>
        <taxon>Bacteria</taxon>
        <taxon>Candidatus Eiseniibacteriota</taxon>
    </lineage>
</organism>
<keyword evidence="6" id="KW-0732">Signal</keyword>
<dbReference type="InterPro" id="IPR000601">
    <property type="entry name" value="PKD_dom"/>
</dbReference>
<dbReference type="EMBL" id="VBOU01000076">
    <property type="protein sequence ID" value="TMQ54129.1"/>
    <property type="molecule type" value="Genomic_DNA"/>
</dbReference>
<evidence type="ECO:0000313" key="9">
    <source>
        <dbReference type="Proteomes" id="UP000319829"/>
    </source>
</evidence>
<proteinExistence type="predicted"/>
<dbReference type="GO" id="GO:0005509">
    <property type="term" value="F:calcium ion binding"/>
    <property type="evidence" value="ECO:0007669"/>
    <property type="project" value="InterPro"/>
</dbReference>
<evidence type="ECO:0000256" key="2">
    <source>
        <dbReference type="ARBA" id="ARBA00004496"/>
    </source>
</evidence>
<dbReference type="AlphaFoldDB" id="A0A538SRY0"/>
<feature type="chain" id="PRO_5022232502" evidence="6">
    <location>
        <begin position="32"/>
        <end position="545"/>
    </location>
</feature>
<dbReference type="NCBIfam" id="NF012200">
    <property type="entry name" value="choice_anch_D"/>
    <property type="match status" value="1"/>
</dbReference>
<dbReference type="SUPFAM" id="SSF49313">
    <property type="entry name" value="Cadherin-like"/>
    <property type="match status" value="1"/>
</dbReference>
<dbReference type="SMART" id="SM00089">
    <property type="entry name" value="PKD"/>
    <property type="match status" value="2"/>
</dbReference>
<keyword evidence="4" id="KW-0969">Cilium</keyword>
<evidence type="ECO:0000256" key="3">
    <source>
        <dbReference type="ARBA" id="ARBA00022490"/>
    </source>
</evidence>
<comment type="caution">
    <text evidence="8">The sequence shown here is derived from an EMBL/GenBank/DDBJ whole genome shotgun (WGS) entry which is preliminary data.</text>
</comment>
<dbReference type="PROSITE" id="PS50093">
    <property type="entry name" value="PKD"/>
    <property type="match status" value="1"/>
</dbReference>
<name>A0A538SRY0_UNCEI</name>
<dbReference type="CDD" id="cd00146">
    <property type="entry name" value="PKD"/>
    <property type="match status" value="1"/>
</dbReference>
<dbReference type="GO" id="GO:0005737">
    <property type="term" value="C:cytoplasm"/>
    <property type="evidence" value="ECO:0007669"/>
    <property type="project" value="UniProtKB-SubCell"/>
</dbReference>
<evidence type="ECO:0000256" key="4">
    <source>
        <dbReference type="ARBA" id="ARBA00023069"/>
    </source>
</evidence>
<protein>
    <submittedName>
        <fullName evidence="8">Choice-of-anchor D domain-containing protein</fullName>
    </submittedName>
</protein>